<accession>A0A845BEE6</accession>
<keyword evidence="2" id="KW-1185">Reference proteome</keyword>
<gene>
    <name evidence="1" type="ORF">E0493_17570</name>
</gene>
<dbReference type="EMBL" id="SNVJ01000018">
    <property type="protein sequence ID" value="MXP65158.1"/>
    <property type="molecule type" value="Genomic_DNA"/>
</dbReference>
<evidence type="ECO:0000313" key="2">
    <source>
        <dbReference type="Proteomes" id="UP000460715"/>
    </source>
</evidence>
<reference evidence="1 2" key="1">
    <citation type="submission" date="2019-03" db="EMBL/GenBank/DDBJ databases">
        <title>Roseomonas sp. a novel Roseomonas species isolated from Sea whip Gorgonian.</title>
        <authorList>
            <person name="Li F."/>
            <person name="Pan X."/>
            <person name="Huang S."/>
            <person name="Li Z."/>
            <person name="Meng B."/>
        </authorList>
    </citation>
    <scope>NUCLEOTIDE SEQUENCE [LARGE SCALE GENOMIC DNA]</scope>
    <source>
        <strain evidence="1 2">M0104</strain>
    </source>
</reference>
<comment type="caution">
    <text evidence="1">The sequence shown here is derived from an EMBL/GenBank/DDBJ whole genome shotgun (WGS) entry which is preliminary data.</text>
</comment>
<dbReference type="RefSeq" id="WP_160938566.1">
    <property type="nucleotide sequence ID" value="NZ_SNVJ01000018.1"/>
</dbReference>
<dbReference type="Proteomes" id="UP000460715">
    <property type="component" value="Unassembled WGS sequence"/>
</dbReference>
<name>A0A845BEE6_9PROT</name>
<evidence type="ECO:0000313" key="1">
    <source>
        <dbReference type="EMBL" id="MXP65158.1"/>
    </source>
</evidence>
<proteinExistence type="predicted"/>
<organism evidence="1 2">
    <name type="scientific">Teichococcus coralli</name>
    <dbReference type="NCBI Taxonomy" id="2545983"/>
    <lineage>
        <taxon>Bacteria</taxon>
        <taxon>Pseudomonadati</taxon>
        <taxon>Pseudomonadota</taxon>
        <taxon>Alphaproteobacteria</taxon>
        <taxon>Acetobacterales</taxon>
        <taxon>Roseomonadaceae</taxon>
        <taxon>Roseomonas</taxon>
    </lineage>
</organism>
<sequence>MSPPIRATGCFDLLEQHVMASFAKAYHSRLQISCADEGAQLAFFAVEGHQVCLAKQGREVVAHDCHGKALAQGQDVALLLVQLMAGSWSAPAA</sequence>
<dbReference type="AlphaFoldDB" id="A0A845BEE6"/>
<protein>
    <submittedName>
        <fullName evidence="1">Uncharacterized protein</fullName>
    </submittedName>
</protein>